<organism evidence="2 3">
    <name type="scientific">Colletotrichum liriopes</name>
    <dbReference type="NCBI Taxonomy" id="708192"/>
    <lineage>
        <taxon>Eukaryota</taxon>
        <taxon>Fungi</taxon>
        <taxon>Dikarya</taxon>
        <taxon>Ascomycota</taxon>
        <taxon>Pezizomycotina</taxon>
        <taxon>Sordariomycetes</taxon>
        <taxon>Hypocreomycetidae</taxon>
        <taxon>Glomerellales</taxon>
        <taxon>Glomerellaceae</taxon>
        <taxon>Colletotrichum</taxon>
        <taxon>Colletotrichum spaethianum species complex</taxon>
    </lineage>
</organism>
<comment type="caution">
    <text evidence="2">The sequence shown here is derived from an EMBL/GenBank/DDBJ whole genome shotgun (WGS) entry which is preliminary data.</text>
</comment>
<sequence>MASQLSSKDSKTKLTMAAKVDTCVQGNARVHKISAPAEKKNELPQTATKAENQTEEGKKANDEPATLLRFGTKLPREIIAMIFEEVTDYDPAIAYVHCKMGKGSPRSLVLSTGEKGQKSKFKELVRLAKLLPEFQTIVERRFGHPFNGDLAKNPRLGIRKEKDLAVFVFEKTAERFFSWTLGSQSILNRATLAPGIRDVGIRYNNADCMGLNCYGCVACVKNIARQHFCALELACFCQNLSHVNNIFILVRLEGSDVVGTVRSEHEKLMKALIGMFARLRGYESAFDVRLTDLDPLVDAKRIRHHVSFEDAERTWVEVSCGTPRANRRLIRPGLLAPIFVLCATARSVNTDQALRMVGGQDRRHVRFRVLVGSRWRDATLGI</sequence>
<keyword evidence="3" id="KW-1185">Reference proteome</keyword>
<accession>A0AA37LZ68</accession>
<feature type="region of interest" description="Disordered" evidence="1">
    <location>
        <begin position="33"/>
        <end position="64"/>
    </location>
</feature>
<protein>
    <submittedName>
        <fullName evidence="2">Uncharacterized protein</fullName>
    </submittedName>
</protein>
<dbReference type="AlphaFoldDB" id="A0AA37LZ68"/>
<gene>
    <name evidence="2" type="ORF">ColLi_12922</name>
</gene>
<name>A0AA37LZ68_9PEZI</name>
<evidence type="ECO:0000256" key="1">
    <source>
        <dbReference type="SAM" id="MobiDB-lite"/>
    </source>
</evidence>
<proteinExistence type="predicted"/>
<dbReference type="Proteomes" id="UP001055172">
    <property type="component" value="Unassembled WGS sequence"/>
</dbReference>
<evidence type="ECO:0000313" key="2">
    <source>
        <dbReference type="EMBL" id="GJC90084.1"/>
    </source>
</evidence>
<reference evidence="2 3" key="1">
    <citation type="submission" date="2021-07" db="EMBL/GenBank/DDBJ databases">
        <title>Genome data of Colletotrichum spaethianum.</title>
        <authorList>
            <person name="Utami Y.D."/>
            <person name="Hiruma K."/>
        </authorList>
    </citation>
    <scope>NUCLEOTIDE SEQUENCE [LARGE SCALE GENOMIC DNA]</scope>
    <source>
        <strain evidence="2 3">MAFF 242679</strain>
    </source>
</reference>
<evidence type="ECO:0000313" key="3">
    <source>
        <dbReference type="Proteomes" id="UP001055172"/>
    </source>
</evidence>
<dbReference type="EMBL" id="BPPX01000049">
    <property type="protein sequence ID" value="GJC90084.1"/>
    <property type="molecule type" value="Genomic_DNA"/>
</dbReference>